<dbReference type="EMBL" id="JARBHB010000016">
    <property type="protein sequence ID" value="KAJ8866704.1"/>
    <property type="molecule type" value="Genomic_DNA"/>
</dbReference>
<feature type="compositionally biased region" description="Polar residues" evidence="1">
    <location>
        <begin position="411"/>
        <end position="420"/>
    </location>
</feature>
<organism evidence="2 3">
    <name type="scientific">Dryococelus australis</name>
    <dbReference type="NCBI Taxonomy" id="614101"/>
    <lineage>
        <taxon>Eukaryota</taxon>
        <taxon>Metazoa</taxon>
        <taxon>Ecdysozoa</taxon>
        <taxon>Arthropoda</taxon>
        <taxon>Hexapoda</taxon>
        <taxon>Insecta</taxon>
        <taxon>Pterygota</taxon>
        <taxon>Neoptera</taxon>
        <taxon>Polyneoptera</taxon>
        <taxon>Phasmatodea</taxon>
        <taxon>Verophasmatodea</taxon>
        <taxon>Anareolatae</taxon>
        <taxon>Phasmatidae</taxon>
        <taxon>Eurycanthinae</taxon>
        <taxon>Dryococelus</taxon>
    </lineage>
</organism>
<dbReference type="Proteomes" id="UP001159363">
    <property type="component" value="Chromosome 15"/>
</dbReference>
<protein>
    <submittedName>
        <fullName evidence="2">Uncharacterized protein</fullName>
    </submittedName>
</protein>
<evidence type="ECO:0000256" key="1">
    <source>
        <dbReference type="SAM" id="MobiDB-lite"/>
    </source>
</evidence>
<gene>
    <name evidence="2" type="ORF">PR048_032565</name>
</gene>
<proteinExistence type="predicted"/>
<accession>A0ABQ9G2K6</accession>
<evidence type="ECO:0000313" key="3">
    <source>
        <dbReference type="Proteomes" id="UP001159363"/>
    </source>
</evidence>
<sequence length="763" mass="84927">MPTHPLIYLTRSHCLPIGYSFPNQHATDYCSSYRELLLHFSQQAPEVALYLLPHLPTSQLTFQTEDLAAILCEPLGENMKGVTGREASRRLLLLTSLLLLLLLVCHHEVSVHNKDALFVRVRYPRLQLAAFNGGHQVYLARGESPQHDARYTEVDGVADVGFAVLVRAPAVEDNEPGRVGAELLHQPFPANAQFHHRRAVRVVSRGHRRREGLIRSQALRLNNAARAPTDDGGKLTQRHTSYTKPRPHPSALAVTQFLRSTQQPRPSSPPCVSTLGFFQSRPCTFICSRLPPLISPPDPYLKGHVTRPADQWRRVTEAIMEQRRNAKAGRTEDHRENPPTSGIVRCEFLTRESWDPGIEHSSPWSEASSLTSTPPRPELLKLIKINAENNHNSADVVESSFTGVEPLTALPLTTDSTSPGGAQRTRPLRAGTAEVGAEPEPRQNPQPVALLSQNWLSEHQTPRRPWCEVENPEVLLYWAVLPSGLIVQIIIHSISSNLVAGVREFCQTDIEVHEVQATIRCSLTESRGVEVTQIKAVHDAATAKCSCSCHSTRVDSCTADVCSRSSKECAFTSPGDETRAKVEVLEGQSDEQYLTDCKYACHKVKKNSREKKKTRRELKLIVDLMTKLAVEGEQTAHSQHSGVNQVRVLNDLCMRNCWPPPRYSKCRDFPTQVKCVCSGPAIEFVKWDTCGSSTTIVFFRHGTNSTIDFFGWDTCSSAAIDDFVKASLLLLYLFGSETWGEDYVVLSQSGPASVQYKVKRGPT</sequence>
<reference evidence="2 3" key="1">
    <citation type="submission" date="2023-02" db="EMBL/GenBank/DDBJ databases">
        <title>LHISI_Scaffold_Assembly.</title>
        <authorList>
            <person name="Stuart O.P."/>
            <person name="Cleave R."/>
            <person name="Magrath M.J.L."/>
            <person name="Mikheyev A.S."/>
        </authorList>
    </citation>
    <scope>NUCLEOTIDE SEQUENCE [LARGE SCALE GENOMIC DNA]</scope>
    <source>
        <strain evidence="2">Daus_M_001</strain>
        <tissue evidence="2">Leg muscle</tissue>
    </source>
</reference>
<feature type="region of interest" description="Disordered" evidence="1">
    <location>
        <begin position="226"/>
        <end position="249"/>
    </location>
</feature>
<feature type="region of interest" description="Disordered" evidence="1">
    <location>
        <begin position="410"/>
        <end position="445"/>
    </location>
</feature>
<evidence type="ECO:0000313" key="2">
    <source>
        <dbReference type="EMBL" id="KAJ8866704.1"/>
    </source>
</evidence>
<keyword evidence="3" id="KW-1185">Reference proteome</keyword>
<name>A0ABQ9G2K6_9NEOP</name>
<comment type="caution">
    <text evidence="2">The sequence shown here is derived from an EMBL/GenBank/DDBJ whole genome shotgun (WGS) entry which is preliminary data.</text>
</comment>